<dbReference type="InterPro" id="IPR010419">
    <property type="entry name" value="CO_DH_gsu"/>
</dbReference>
<feature type="transmembrane region" description="Helical" evidence="1">
    <location>
        <begin position="186"/>
        <end position="204"/>
    </location>
</feature>
<accession>A0A0K8P328</accession>
<keyword evidence="1" id="KW-1133">Transmembrane helix</keyword>
<dbReference type="EMBL" id="BBYR01000039">
    <property type="protein sequence ID" value="GAP36934.1"/>
    <property type="molecule type" value="Genomic_DNA"/>
</dbReference>
<reference evidence="2 3" key="2">
    <citation type="journal article" date="2016" name="Science">
        <title>A bacterium that degrades and assimilates poly(ethylene terephthalate).</title>
        <authorList>
            <person name="Yoshida S."/>
            <person name="Hiraga K."/>
            <person name="Takehana T."/>
            <person name="Taniguchi I."/>
            <person name="Yamaji H."/>
            <person name="Maeda Y."/>
            <person name="Toyohara K."/>
            <person name="Miyamoto K."/>
            <person name="Kimura Y."/>
            <person name="Oda K."/>
        </authorList>
    </citation>
    <scope>NUCLEOTIDE SEQUENCE [LARGE SCALE GENOMIC DNA]</scope>
    <source>
        <strain evidence="3">NBRC 110686 / TISTR 2288 / 201-F6</strain>
    </source>
</reference>
<dbReference type="Gene3D" id="3.30.530.20">
    <property type="match status" value="1"/>
</dbReference>
<dbReference type="OrthoDB" id="9787428at2"/>
<dbReference type="AlphaFoldDB" id="A0A0K8P328"/>
<evidence type="ECO:0000313" key="3">
    <source>
        <dbReference type="Proteomes" id="UP000037660"/>
    </source>
</evidence>
<comment type="caution">
    <text evidence="2">The sequence shown here is derived from an EMBL/GenBank/DDBJ whole genome shotgun (WGS) entry which is preliminary data.</text>
</comment>
<dbReference type="RefSeq" id="WP_054020877.1">
    <property type="nucleotide sequence ID" value="NZ_BBYR01000039.1"/>
</dbReference>
<sequence length="205" mass="20797">MELQGERLIPATVPQTWEALNDPETLKGCIAGCETLERVGDDGFTAVVAVKVGPVSARFKGNLKLTNVQAPDSYTINFDGQGGVAGFGKGSADVALSPEGGQTRLKYLARAQVGGKMAQVGSRLIDAAAGKIAEDFFKAFEATLTARYPAPAAAPAADAAGASASAAVAAPATAVAPAPEAGGSRLLWWVVGAVVLLALVVFATR</sequence>
<organism evidence="2 3">
    <name type="scientific">Piscinibacter sakaiensis</name>
    <name type="common">Ideonella sakaiensis</name>
    <dbReference type="NCBI Taxonomy" id="1547922"/>
    <lineage>
        <taxon>Bacteria</taxon>
        <taxon>Pseudomonadati</taxon>
        <taxon>Pseudomonadota</taxon>
        <taxon>Betaproteobacteria</taxon>
        <taxon>Burkholderiales</taxon>
        <taxon>Sphaerotilaceae</taxon>
        <taxon>Piscinibacter</taxon>
    </lineage>
</organism>
<gene>
    <name evidence="2" type="ORF">ISF6_2774</name>
</gene>
<dbReference type="SUPFAM" id="SSF55961">
    <property type="entry name" value="Bet v1-like"/>
    <property type="match status" value="1"/>
</dbReference>
<protein>
    <submittedName>
        <fullName evidence="2">Carbon monoxide dehydrogenase G protein</fullName>
    </submittedName>
</protein>
<name>A0A0K8P328_PISS1</name>
<dbReference type="InterPro" id="IPR023393">
    <property type="entry name" value="START-like_dom_sf"/>
</dbReference>
<keyword evidence="1" id="KW-0812">Transmembrane</keyword>
<dbReference type="STRING" id="1547922.ISF6_2774"/>
<dbReference type="Pfam" id="PF06240">
    <property type="entry name" value="COXG"/>
    <property type="match status" value="1"/>
</dbReference>
<proteinExistence type="predicted"/>
<dbReference type="Proteomes" id="UP000037660">
    <property type="component" value="Unassembled WGS sequence"/>
</dbReference>
<evidence type="ECO:0000256" key="1">
    <source>
        <dbReference type="SAM" id="Phobius"/>
    </source>
</evidence>
<keyword evidence="3" id="KW-1185">Reference proteome</keyword>
<dbReference type="CDD" id="cd05018">
    <property type="entry name" value="CoxG"/>
    <property type="match status" value="1"/>
</dbReference>
<reference evidence="3" key="1">
    <citation type="submission" date="2015-07" db="EMBL/GenBank/DDBJ databases">
        <title>Discovery of a poly(ethylene terephthalate assimilation.</title>
        <authorList>
            <person name="Yoshida S."/>
            <person name="Hiraga K."/>
            <person name="Takehana T."/>
            <person name="Taniguchi I."/>
            <person name="Yamaji H."/>
            <person name="Maeda Y."/>
            <person name="Toyohara K."/>
            <person name="Miyamoto K."/>
            <person name="Kimura Y."/>
            <person name="Oda K."/>
        </authorList>
    </citation>
    <scope>NUCLEOTIDE SEQUENCE [LARGE SCALE GENOMIC DNA]</scope>
    <source>
        <strain evidence="3">NBRC 110686 / TISTR 2288 / 201-F6</strain>
    </source>
</reference>
<dbReference type="PANTHER" id="PTHR38588:SF1">
    <property type="entry name" value="BLL0334 PROTEIN"/>
    <property type="match status" value="1"/>
</dbReference>
<evidence type="ECO:0000313" key="2">
    <source>
        <dbReference type="EMBL" id="GAP36934.1"/>
    </source>
</evidence>
<dbReference type="PANTHER" id="PTHR38588">
    <property type="entry name" value="BLL0334 PROTEIN"/>
    <property type="match status" value="1"/>
</dbReference>
<keyword evidence="1" id="KW-0472">Membrane</keyword>